<evidence type="ECO:0000256" key="1">
    <source>
        <dbReference type="ARBA" id="ARBA00004170"/>
    </source>
</evidence>
<dbReference type="EMBL" id="JAFBMS010000001">
    <property type="protein sequence ID" value="KAG9356171.1"/>
    <property type="molecule type" value="Genomic_DNA"/>
</dbReference>
<feature type="domain" description="SH3" evidence="6">
    <location>
        <begin position="33"/>
        <end position="93"/>
    </location>
</feature>
<gene>
    <name evidence="7" type="ORF">JZ751_001015</name>
</gene>
<keyword evidence="8" id="KW-1185">Reference proteome</keyword>
<evidence type="ECO:0000256" key="4">
    <source>
        <dbReference type="ARBA" id="ARBA00023136"/>
    </source>
</evidence>
<name>A0A8T2PXZ8_9TELE</name>
<evidence type="ECO:0000313" key="7">
    <source>
        <dbReference type="EMBL" id="KAG9356171.1"/>
    </source>
</evidence>
<dbReference type="PANTHER" id="PTHR14167">
    <property type="entry name" value="SH3 DOMAIN-CONTAINING"/>
    <property type="match status" value="1"/>
</dbReference>
<accession>A0A8T2PXZ8</accession>
<evidence type="ECO:0000256" key="3">
    <source>
        <dbReference type="ARBA" id="ARBA00023054"/>
    </source>
</evidence>
<proteinExistence type="predicted"/>
<dbReference type="InterPro" id="IPR001452">
    <property type="entry name" value="SH3_domain"/>
</dbReference>
<keyword evidence="2 5" id="KW-0728">SH3 domain</keyword>
<sequence length="190" mass="21512">MQQIYMQSNEHFEVFTTVFSPQVCRSRTRHRHTEVEKMVVAVNYRPHWPDELELRHGDVIHVLFKEDESWWFGRRENGQEGYFPATYVTKLIQNDEPPKVSPSSLKRGSVEVTPAEVLRGCTGAQSLKSPRLKKEGALRGLGQDTSVNLADPPAHASPSLFHRILSRSRRRSSCPSADLSGTINGAFEPD</sequence>
<dbReference type="OrthoDB" id="5340910at2759"/>
<evidence type="ECO:0000259" key="6">
    <source>
        <dbReference type="PROSITE" id="PS50002"/>
    </source>
</evidence>
<dbReference type="PRINTS" id="PR00452">
    <property type="entry name" value="SH3DOMAIN"/>
</dbReference>
<dbReference type="PROSITE" id="PS50002">
    <property type="entry name" value="SH3"/>
    <property type="match status" value="1"/>
</dbReference>
<dbReference type="AlphaFoldDB" id="A0A8T2PXZ8"/>
<dbReference type="InterPro" id="IPR036028">
    <property type="entry name" value="SH3-like_dom_sf"/>
</dbReference>
<dbReference type="InterPro" id="IPR050384">
    <property type="entry name" value="Endophilin_SH3RF"/>
</dbReference>
<reference evidence="7" key="1">
    <citation type="thesis" date="2021" institute="BYU ScholarsArchive" country="Provo, UT, USA">
        <title>Applications of and Algorithms for Genome Assembly and Genomic Analyses with an Emphasis on Marine Teleosts.</title>
        <authorList>
            <person name="Pickett B.D."/>
        </authorList>
    </citation>
    <scope>NUCLEOTIDE SEQUENCE</scope>
    <source>
        <strain evidence="7">HI-2016</strain>
    </source>
</reference>
<dbReference type="SUPFAM" id="SSF50044">
    <property type="entry name" value="SH3-domain"/>
    <property type="match status" value="1"/>
</dbReference>
<dbReference type="PANTHER" id="PTHR14167:SF81">
    <property type="entry name" value="ENDOPHILIN-A"/>
    <property type="match status" value="1"/>
</dbReference>
<keyword evidence="4" id="KW-0472">Membrane</keyword>
<comment type="subcellular location">
    <subcellularLocation>
        <location evidence="1">Membrane</location>
        <topology evidence="1">Peripheral membrane protein</topology>
    </subcellularLocation>
</comment>
<dbReference type="Proteomes" id="UP000824540">
    <property type="component" value="Unassembled WGS sequence"/>
</dbReference>
<evidence type="ECO:0000313" key="8">
    <source>
        <dbReference type="Proteomes" id="UP000824540"/>
    </source>
</evidence>
<dbReference type="Gene3D" id="2.30.30.40">
    <property type="entry name" value="SH3 Domains"/>
    <property type="match status" value="1"/>
</dbReference>
<evidence type="ECO:0000256" key="5">
    <source>
        <dbReference type="PROSITE-ProRule" id="PRU00192"/>
    </source>
</evidence>
<dbReference type="Pfam" id="PF00018">
    <property type="entry name" value="SH3_1"/>
    <property type="match status" value="1"/>
</dbReference>
<organism evidence="7 8">
    <name type="scientific">Albula glossodonta</name>
    <name type="common">roundjaw bonefish</name>
    <dbReference type="NCBI Taxonomy" id="121402"/>
    <lineage>
        <taxon>Eukaryota</taxon>
        <taxon>Metazoa</taxon>
        <taxon>Chordata</taxon>
        <taxon>Craniata</taxon>
        <taxon>Vertebrata</taxon>
        <taxon>Euteleostomi</taxon>
        <taxon>Actinopterygii</taxon>
        <taxon>Neopterygii</taxon>
        <taxon>Teleostei</taxon>
        <taxon>Albuliformes</taxon>
        <taxon>Albulidae</taxon>
        <taxon>Albula</taxon>
    </lineage>
</organism>
<comment type="caution">
    <text evidence="7">The sequence shown here is derived from an EMBL/GenBank/DDBJ whole genome shotgun (WGS) entry which is preliminary data.</text>
</comment>
<protein>
    <recommendedName>
        <fullName evidence="6">SH3 domain-containing protein</fullName>
    </recommendedName>
</protein>
<evidence type="ECO:0000256" key="2">
    <source>
        <dbReference type="ARBA" id="ARBA00022443"/>
    </source>
</evidence>
<keyword evidence="3" id="KW-0175">Coiled coil</keyword>
<dbReference type="SMART" id="SM00326">
    <property type="entry name" value="SH3"/>
    <property type="match status" value="1"/>
</dbReference>